<sequence length="414" mass="46778">MYDVLLRARRRAGRLLREVIPYNGHYRPVGLHLTGKELASQPGSGVFYQQLYPAYTSTLDIPPALYEAGPIYDKYPHREEVPAAYTLEVQNGRIYADNFNSIAVISADNKLIGDVSFQYARGDWRTVTPKDNNIFRQRFFLEPVPVRGTVCSLLSGGGAALGNYYHWLVDSLPRLHLVQEAGLLDSVDYFLVYDRNLRFMLETLAPLGIGPERLIDVNSHRHLRADRLLLTSPVRGNGVHTPDWVFSYLRETYLPAARTRDFNPYIYISRRDAPARVVLPAAEVETMLSQEFGFTTYTLSDLTFAEKVELFSQAKAVVSPIGAGLCNIIFSPLEAPLLELLPRSFALGDYCEVSARLGKPYDWLIGDSPELADNHGDASRENLTVDVAVLRERVQRLMDRVKKSSQHRELELET</sequence>
<dbReference type="OrthoDB" id="1156086at2"/>
<dbReference type="Proteomes" id="UP000298471">
    <property type="component" value="Unassembled WGS sequence"/>
</dbReference>
<evidence type="ECO:0000313" key="3">
    <source>
        <dbReference type="Proteomes" id="UP000298471"/>
    </source>
</evidence>
<dbReference type="AlphaFoldDB" id="A0A4Z0QGW4"/>
<dbReference type="RefSeq" id="WP_135393595.1">
    <property type="nucleotide sequence ID" value="NZ_SRMB01000001.1"/>
</dbReference>
<keyword evidence="3" id="KW-1185">Reference proteome</keyword>
<dbReference type="InterPro" id="IPR049625">
    <property type="entry name" value="Glyco_transf_61_cat"/>
</dbReference>
<name>A0A4Z0QGW4_9BACT</name>
<protein>
    <submittedName>
        <fullName evidence="2">Glycosyltransferase family 61 protein</fullName>
    </submittedName>
</protein>
<organism evidence="2 3">
    <name type="scientific">Hymenobacter metallicola</name>
    <dbReference type="NCBI Taxonomy" id="2563114"/>
    <lineage>
        <taxon>Bacteria</taxon>
        <taxon>Pseudomonadati</taxon>
        <taxon>Bacteroidota</taxon>
        <taxon>Cytophagia</taxon>
        <taxon>Cytophagales</taxon>
        <taxon>Hymenobacteraceae</taxon>
        <taxon>Hymenobacter</taxon>
    </lineage>
</organism>
<dbReference type="EMBL" id="SRMB01000001">
    <property type="protein sequence ID" value="TGE29298.1"/>
    <property type="molecule type" value="Genomic_DNA"/>
</dbReference>
<accession>A0A4Z0QGW4</accession>
<feature type="domain" description="Glycosyltransferase 61 catalytic" evidence="1">
    <location>
        <begin position="164"/>
        <end position="332"/>
    </location>
</feature>
<evidence type="ECO:0000313" key="2">
    <source>
        <dbReference type="EMBL" id="TGE29298.1"/>
    </source>
</evidence>
<reference evidence="2 3" key="1">
    <citation type="submission" date="2019-04" db="EMBL/GenBank/DDBJ databases">
        <authorList>
            <person name="Feng G."/>
            <person name="Zhang J."/>
            <person name="Zhu H."/>
        </authorList>
    </citation>
    <scope>NUCLEOTIDE SEQUENCE [LARGE SCALE GENOMIC DNA]</scope>
    <source>
        <strain evidence="2 3">9PBR-1</strain>
    </source>
</reference>
<keyword evidence="2" id="KW-0808">Transferase</keyword>
<proteinExistence type="predicted"/>
<gene>
    <name evidence="2" type="ORF">E5K02_07540</name>
</gene>
<dbReference type="GO" id="GO:0016757">
    <property type="term" value="F:glycosyltransferase activity"/>
    <property type="evidence" value="ECO:0007669"/>
    <property type="project" value="InterPro"/>
</dbReference>
<dbReference type="Pfam" id="PF04577">
    <property type="entry name" value="Glyco_transf_61"/>
    <property type="match status" value="1"/>
</dbReference>
<comment type="caution">
    <text evidence="2">The sequence shown here is derived from an EMBL/GenBank/DDBJ whole genome shotgun (WGS) entry which is preliminary data.</text>
</comment>
<evidence type="ECO:0000259" key="1">
    <source>
        <dbReference type="Pfam" id="PF04577"/>
    </source>
</evidence>